<dbReference type="EMBL" id="LWDX02075443">
    <property type="protein sequence ID" value="OEL12899.1"/>
    <property type="molecule type" value="Genomic_DNA"/>
</dbReference>
<comment type="caution">
    <text evidence="1">The sequence shown here is derived from an EMBL/GenBank/DDBJ whole genome shotgun (WGS) entry which is preliminary data.</text>
</comment>
<name>A0A1E5UJ48_9POAL</name>
<proteinExistence type="predicted"/>
<dbReference type="Pfam" id="PF03140">
    <property type="entry name" value="DUF247"/>
    <property type="match status" value="1"/>
</dbReference>
<sequence>MATHEACLGAARVDNFAVSSYVSVMALLVNRAEDVQELRRKGVVVSALSDEGTLRFVYRSLKTIVVMLSVVGVLGGPFKTILSLKQPQRK</sequence>
<dbReference type="InterPro" id="IPR004158">
    <property type="entry name" value="DUF247_pln"/>
</dbReference>
<accession>A0A1E5UJ48</accession>
<keyword evidence="2" id="KW-1185">Reference proteome</keyword>
<gene>
    <name evidence="1" type="ORF">BAE44_0026082</name>
</gene>
<dbReference type="Proteomes" id="UP000095767">
    <property type="component" value="Unassembled WGS sequence"/>
</dbReference>
<organism evidence="1 2">
    <name type="scientific">Dichanthelium oligosanthes</name>
    <dbReference type="NCBI Taxonomy" id="888268"/>
    <lineage>
        <taxon>Eukaryota</taxon>
        <taxon>Viridiplantae</taxon>
        <taxon>Streptophyta</taxon>
        <taxon>Embryophyta</taxon>
        <taxon>Tracheophyta</taxon>
        <taxon>Spermatophyta</taxon>
        <taxon>Magnoliopsida</taxon>
        <taxon>Liliopsida</taxon>
        <taxon>Poales</taxon>
        <taxon>Poaceae</taxon>
        <taxon>PACMAD clade</taxon>
        <taxon>Panicoideae</taxon>
        <taxon>Panicodae</taxon>
        <taxon>Paniceae</taxon>
        <taxon>Dichantheliinae</taxon>
        <taxon>Dichanthelium</taxon>
    </lineage>
</organism>
<dbReference type="AlphaFoldDB" id="A0A1E5UJ48"/>
<evidence type="ECO:0000313" key="1">
    <source>
        <dbReference type="EMBL" id="OEL12899.1"/>
    </source>
</evidence>
<protein>
    <submittedName>
        <fullName evidence="1">Uncharacterized protein</fullName>
    </submittedName>
</protein>
<dbReference type="OrthoDB" id="1849062at2759"/>
<evidence type="ECO:0000313" key="2">
    <source>
        <dbReference type="Proteomes" id="UP000095767"/>
    </source>
</evidence>
<reference evidence="1 2" key="1">
    <citation type="submission" date="2016-09" db="EMBL/GenBank/DDBJ databases">
        <title>The draft genome of Dichanthelium oligosanthes: A C3 panicoid grass species.</title>
        <authorList>
            <person name="Studer A.J."/>
            <person name="Schnable J.C."/>
            <person name="Brutnell T.P."/>
        </authorList>
    </citation>
    <scope>NUCLEOTIDE SEQUENCE [LARGE SCALE GENOMIC DNA]</scope>
    <source>
        <strain evidence="2">cv. Kellogg 1175</strain>
        <tissue evidence="1">Leaf</tissue>
    </source>
</reference>